<accession>A0A512RTD3</accession>
<evidence type="ECO:0000256" key="1">
    <source>
        <dbReference type="SAM" id="MobiDB-lite"/>
    </source>
</evidence>
<sequence>MKKPIPSLPAAMDNFAYYVQKGLQEEQKNVPRDRNMPDQPDHTGHHPCIVTLTINHWLSAR</sequence>
<reference evidence="2 3" key="1">
    <citation type="submission" date="2019-07" db="EMBL/GenBank/DDBJ databases">
        <title>Whole genome shotgun sequence of Chitinophaga cymbidii NBRC 109752.</title>
        <authorList>
            <person name="Hosoyama A."/>
            <person name="Uohara A."/>
            <person name="Ohji S."/>
            <person name="Ichikawa N."/>
        </authorList>
    </citation>
    <scope>NUCLEOTIDE SEQUENCE [LARGE SCALE GENOMIC DNA]</scope>
    <source>
        <strain evidence="2 3">NBRC 109752</strain>
    </source>
</reference>
<evidence type="ECO:0000313" key="2">
    <source>
        <dbReference type="EMBL" id="GEP98947.1"/>
    </source>
</evidence>
<name>A0A512RTD3_9BACT</name>
<comment type="caution">
    <text evidence="2">The sequence shown here is derived from an EMBL/GenBank/DDBJ whole genome shotgun (WGS) entry which is preliminary data.</text>
</comment>
<proteinExistence type="predicted"/>
<feature type="region of interest" description="Disordered" evidence="1">
    <location>
        <begin position="22"/>
        <end position="47"/>
    </location>
</feature>
<dbReference type="EMBL" id="BKAU01000010">
    <property type="protein sequence ID" value="GEP98947.1"/>
    <property type="molecule type" value="Genomic_DNA"/>
</dbReference>
<evidence type="ECO:0000313" key="3">
    <source>
        <dbReference type="Proteomes" id="UP000321436"/>
    </source>
</evidence>
<dbReference type="AlphaFoldDB" id="A0A512RTD3"/>
<keyword evidence="3" id="KW-1185">Reference proteome</keyword>
<feature type="compositionally biased region" description="Basic and acidic residues" evidence="1">
    <location>
        <begin position="23"/>
        <end position="44"/>
    </location>
</feature>
<gene>
    <name evidence="2" type="ORF">CCY01nite_52070</name>
</gene>
<organism evidence="2 3">
    <name type="scientific">Chitinophaga cymbidii</name>
    <dbReference type="NCBI Taxonomy" id="1096750"/>
    <lineage>
        <taxon>Bacteria</taxon>
        <taxon>Pseudomonadati</taxon>
        <taxon>Bacteroidota</taxon>
        <taxon>Chitinophagia</taxon>
        <taxon>Chitinophagales</taxon>
        <taxon>Chitinophagaceae</taxon>
        <taxon>Chitinophaga</taxon>
    </lineage>
</organism>
<dbReference type="Proteomes" id="UP000321436">
    <property type="component" value="Unassembled WGS sequence"/>
</dbReference>
<protein>
    <submittedName>
        <fullName evidence="2">Uncharacterized protein</fullName>
    </submittedName>
</protein>